<sequence length="63" mass="7191">MDSQTPQIEPLVPAYRVRILSDEQLEKFKSNTFIILEETGIHCPSERALKIYAEHGAVVDFDT</sequence>
<dbReference type="AlphaFoldDB" id="X0VM91"/>
<dbReference type="EMBL" id="BARS01035510">
    <property type="protein sequence ID" value="GAG19360.1"/>
    <property type="molecule type" value="Genomic_DNA"/>
</dbReference>
<evidence type="ECO:0000313" key="1">
    <source>
        <dbReference type="EMBL" id="GAG19360.1"/>
    </source>
</evidence>
<reference evidence="1" key="1">
    <citation type="journal article" date="2014" name="Front. Microbiol.">
        <title>High frequency of phylogenetically diverse reductive dehalogenase-homologous genes in deep subseafloor sedimentary metagenomes.</title>
        <authorList>
            <person name="Kawai M."/>
            <person name="Futagami T."/>
            <person name="Toyoda A."/>
            <person name="Takaki Y."/>
            <person name="Nishi S."/>
            <person name="Hori S."/>
            <person name="Arai W."/>
            <person name="Tsubouchi T."/>
            <person name="Morono Y."/>
            <person name="Uchiyama I."/>
            <person name="Ito T."/>
            <person name="Fujiyama A."/>
            <person name="Inagaki F."/>
            <person name="Takami H."/>
        </authorList>
    </citation>
    <scope>NUCLEOTIDE SEQUENCE</scope>
    <source>
        <strain evidence="1">Expedition CK06-06</strain>
    </source>
</reference>
<dbReference type="Gene3D" id="3.20.20.480">
    <property type="entry name" value="Trimethylamine methyltransferase-like"/>
    <property type="match status" value="1"/>
</dbReference>
<organism evidence="1">
    <name type="scientific">marine sediment metagenome</name>
    <dbReference type="NCBI Taxonomy" id="412755"/>
    <lineage>
        <taxon>unclassified sequences</taxon>
        <taxon>metagenomes</taxon>
        <taxon>ecological metagenomes</taxon>
    </lineage>
</organism>
<accession>X0VM91</accession>
<proteinExistence type="predicted"/>
<gene>
    <name evidence="1" type="ORF">S01H1_54704</name>
</gene>
<name>X0VM91_9ZZZZ</name>
<protein>
    <submittedName>
        <fullName evidence="1">Uncharacterized protein</fullName>
    </submittedName>
</protein>
<feature type="non-terminal residue" evidence="1">
    <location>
        <position position="63"/>
    </location>
</feature>
<comment type="caution">
    <text evidence="1">The sequence shown here is derived from an EMBL/GenBank/DDBJ whole genome shotgun (WGS) entry which is preliminary data.</text>
</comment>
<dbReference type="InterPro" id="IPR038601">
    <property type="entry name" value="MttB-like_sf"/>
</dbReference>